<dbReference type="Proteomes" id="UP000245629">
    <property type="component" value="Plasmid unnamed3"/>
</dbReference>
<comment type="similarity">
    <text evidence="1">Belongs to the AHA1 family.</text>
</comment>
<dbReference type="RefSeq" id="WP_109333763.1">
    <property type="nucleotide sequence ID" value="NZ_CP029358.1"/>
</dbReference>
<sequence>MNGFAERLSSDAVRFERLLPGPIGRVWSYLVESDKRSQWLAAGEMEPRAGVSFELLFNNGRLSPGAPAPERFRHFDKPMATGHRVLRCDPPRLLAFSWGGRAEAPSEVTIELSEEGDKVRLVLTHRRLPADGSLLTVSGGWHTHLAILADRLAGREPPALWPLFDEMHRAYSERFGAEPAVTG</sequence>
<dbReference type="OrthoDB" id="9800600at2"/>
<feature type="domain" description="Activator of Hsp90 ATPase homologue 1/2-like C-terminal" evidence="2">
    <location>
        <begin position="22"/>
        <end position="152"/>
    </location>
</feature>
<dbReference type="KEGG" id="azz:DEW08_28480"/>
<evidence type="ECO:0000256" key="1">
    <source>
        <dbReference type="ARBA" id="ARBA00006817"/>
    </source>
</evidence>
<dbReference type="Gene3D" id="3.30.530.20">
    <property type="match status" value="1"/>
</dbReference>
<dbReference type="CDD" id="cd08899">
    <property type="entry name" value="SRPBCC_CalC_Aha1-like_6"/>
    <property type="match status" value="1"/>
</dbReference>
<accession>A0A2S2CZW2</accession>
<organism evidence="3 4">
    <name type="scientific">Azospirillum thermophilum</name>
    <dbReference type="NCBI Taxonomy" id="2202148"/>
    <lineage>
        <taxon>Bacteria</taxon>
        <taxon>Pseudomonadati</taxon>
        <taxon>Pseudomonadota</taxon>
        <taxon>Alphaproteobacteria</taxon>
        <taxon>Rhodospirillales</taxon>
        <taxon>Azospirillaceae</taxon>
        <taxon>Azospirillum</taxon>
    </lineage>
</organism>
<evidence type="ECO:0000313" key="4">
    <source>
        <dbReference type="Proteomes" id="UP000245629"/>
    </source>
</evidence>
<dbReference type="SUPFAM" id="SSF55961">
    <property type="entry name" value="Bet v1-like"/>
    <property type="match status" value="1"/>
</dbReference>
<gene>
    <name evidence="3" type="ORF">DEW08_28480</name>
</gene>
<name>A0A2S2CZW2_9PROT</name>
<dbReference type="InterPro" id="IPR013538">
    <property type="entry name" value="ASHA1/2-like_C"/>
</dbReference>
<protein>
    <submittedName>
        <fullName evidence="3">ATPase</fullName>
    </submittedName>
</protein>
<keyword evidence="3" id="KW-0614">Plasmid</keyword>
<dbReference type="AlphaFoldDB" id="A0A2S2CZW2"/>
<reference evidence="4" key="1">
    <citation type="submission" date="2018-05" db="EMBL/GenBank/DDBJ databases">
        <title>Azospirillum thermophila sp. nov., a novel isolated from hot spring.</title>
        <authorList>
            <person name="Zhao Z."/>
        </authorList>
    </citation>
    <scope>NUCLEOTIDE SEQUENCE [LARGE SCALE GENOMIC DNA]</scope>
    <source>
        <strain evidence="4">CFH 70021</strain>
        <plasmid evidence="4">unnamed3</plasmid>
    </source>
</reference>
<proteinExistence type="inferred from homology"/>
<keyword evidence="4" id="KW-1185">Reference proteome</keyword>
<evidence type="ECO:0000313" key="3">
    <source>
        <dbReference type="EMBL" id="AWK89950.1"/>
    </source>
</evidence>
<geneLocation type="plasmid" evidence="3 4">
    <name>unnamed3</name>
</geneLocation>
<dbReference type="Pfam" id="PF08327">
    <property type="entry name" value="AHSA1"/>
    <property type="match status" value="1"/>
</dbReference>
<evidence type="ECO:0000259" key="2">
    <source>
        <dbReference type="Pfam" id="PF08327"/>
    </source>
</evidence>
<dbReference type="EMBL" id="CP029358">
    <property type="protein sequence ID" value="AWK89950.1"/>
    <property type="molecule type" value="Genomic_DNA"/>
</dbReference>
<dbReference type="InterPro" id="IPR023393">
    <property type="entry name" value="START-like_dom_sf"/>
</dbReference>